<keyword evidence="1" id="KW-0175">Coiled coil</keyword>
<dbReference type="AlphaFoldDB" id="A0A8K0H095"/>
<evidence type="ECO:0000256" key="1">
    <source>
        <dbReference type="SAM" id="Coils"/>
    </source>
</evidence>
<feature type="coiled-coil region" evidence="1">
    <location>
        <begin position="73"/>
        <end position="100"/>
    </location>
</feature>
<sequence>MDKAPQAFQKALVLEDSSSIHADPKQAILIVDNLMTQNERVYLKGMSIEEISQVAEQTLSRADNSFRKKTAMLTNLTAMNKSLEEEVQHLKKIAADAANKIKQLPLNGTNCKLGSLLGRIKRRLSIKRGSRMPSSRPEKILSTGSRPGKLASPRRSRAKMRAVAMNLARSPLGKMNLRKRTSPKTPSQPGEVPLLHERLLYRSDGVARTENPGPSMNTEEVSSLA</sequence>
<name>A0A8K0H095_9ROSA</name>
<organism evidence="3 4">
    <name type="scientific">Rhamnella rubrinervis</name>
    <dbReference type="NCBI Taxonomy" id="2594499"/>
    <lineage>
        <taxon>Eukaryota</taxon>
        <taxon>Viridiplantae</taxon>
        <taxon>Streptophyta</taxon>
        <taxon>Embryophyta</taxon>
        <taxon>Tracheophyta</taxon>
        <taxon>Spermatophyta</taxon>
        <taxon>Magnoliopsida</taxon>
        <taxon>eudicotyledons</taxon>
        <taxon>Gunneridae</taxon>
        <taxon>Pentapetalae</taxon>
        <taxon>rosids</taxon>
        <taxon>fabids</taxon>
        <taxon>Rosales</taxon>
        <taxon>Rhamnaceae</taxon>
        <taxon>rhamnoid group</taxon>
        <taxon>Rhamneae</taxon>
        <taxon>Rhamnella</taxon>
    </lineage>
</organism>
<feature type="compositionally biased region" description="Polar residues" evidence="2">
    <location>
        <begin position="212"/>
        <end position="225"/>
    </location>
</feature>
<gene>
    <name evidence="3" type="ORF">FNV43_RR12957</name>
</gene>
<feature type="region of interest" description="Disordered" evidence="2">
    <location>
        <begin position="171"/>
        <end position="225"/>
    </location>
</feature>
<protein>
    <submittedName>
        <fullName evidence="3">Uncharacterized protein</fullName>
    </submittedName>
</protein>
<accession>A0A8K0H095</accession>
<evidence type="ECO:0000256" key="2">
    <source>
        <dbReference type="SAM" id="MobiDB-lite"/>
    </source>
</evidence>
<evidence type="ECO:0000313" key="3">
    <source>
        <dbReference type="EMBL" id="KAF3443275.1"/>
    </source>
</evidence>
<feature type="compositionally biased region" description="Basic and acidic residues" evidence="2">
    <location>
        <begin position="194"/>
        <end position="207"/>
    </location>
</feature>
<reference evidence="3" key="1">
    <citation type="submission" date="2020-03" db="EMBL/GenBank/DDBJ databases">
        <title>A high-quality chromosome-level genome assembly of a woody plant with both climbing and erect habits, Rhamnella rubrinervis.</title>
        <authorList>
            <person name="Lu Z."/>
            <person name="Yang Y."/>
            <person name="Zhu X."/>
            <person name="Sun Y."/>
        </authorList>
    </citation>
    <scope>NUCLEOTIDE SEQUENCE</scope>
    <source>
        <strain evidence="3">BYM</strain>
        <tissue evidence="3">Leaf</tissue>
    </source>
</reference>
<proteinExistence type="predicted"/>
<feature type="region of interest" description="Disordered" evidence="2">
    <location>
        <begin position="126"/>
        <end position="159"/>
    </location>
</feature>
<comment type="caution">
    <text evidence="3">The sequence shown here is derived from an EMBL/GenBank/DDBJ whole genome shotgun (WGS) entry which is preliminary data.</text>
</comment>
<dbReference type="EMBL" id="VOIH02000006">
    <property type="protein sequence ID" value="KAF3443275.1"/>
    <property type="molecule type" value="Genomic_DNA"/>
</dbReference>
<keyword evidence="4" id="KW-1185">Reference proteome</keyword>
<evidence type="ECO:0000313" key="4">
    <source>
        <dbReference type="Proteomes" id="UP000796880"/>
    </source>
</evidence>
<dbReference type="Proteomes" id="UP000796880">
    <property type="component" value="Unassembled WGS sequence"/>
</dbReference>